<gene>
    <name evidence="2" type="ORF">DPMN_106497</name>
</gene>
<name>A0A9D4K5B3_DREPO</name>
<dbReference type="AlphaFoldDB" id="A0A9D4K5B3"/>
<evidence type="ECO:0000313" key="2">
    <source>
        <dbReference type="EMBL" id="KAH3833194.1"/>
    </source>
</evidence>
<reference evidence="2" key="2">
    <citation type="submission" date="2020-11" db="EMBL/GenBank/DDBJ databases">
        <authorList>
            <person name="McCartney M.A."/>
            <person name="Auch B."/>
            <person name="Kono T."/>
            <person name="Mallez S."/>
            <person name="Becker A."/>
            <person name="Gohl D.M."/>
            <person name="Silverstein K.A.T."/>
            <person name="Koren S."/>
            <person name="Bechman K.B."/>
            <person name="Herman A."/>
            <person name="Abrahante J.E."/>
            <person name="Garbe J."/>
        </authorList>
    </citation>
    <scope>NUCLEOTIDE SEQUENCE</scope>
    <source>
        <strain evidence="2">Duluth1</strain>
        <tissue evidence="2">Whole animal</tissue>
    </source>
</reference>
<feature type="region of interest" description="Disordered" evidence="1">
    <location>
        <begin position="1"/>
        <end position="91"/>
    </location>
</feature>
<evidence type="ECO:0000256" key="1">
    <source>
        <dbReference type="SAM" id="MobiDB-lite"/>
    </source>
</evidence>
<reference evidence="2" key="1">
    <citation type="journal article" date="2019" name="bioRxiv">
        <title>The Genome of the Zebra Mussel, Dreissena polymorpha: A Resource for Invasive Species Research.</title>
        <authorList>
            <person name="McCartney M.A."/>
            <person name="Auch B."/>
            <person name="Kono T."/>
            <person name="Mallez S."/>
            <person name="Zhang Y."/>
            <person name="Obille A."/>
            <person name="Becker A."/>
            <person name="Abrahante J.E."/>
            <person name="Garbe J."/>
            <person name="Badalamenti J.P."/>
            <person name="Herman A."/>
            <person name="Mangelson H."/>
            <person name="Liachko I."/>
            <person name="Sullivan S."/>
            <person name="Sone E.D."/>
            <person name="Koren S."/>
            <person name="Silverstein K.A.T."/>
            <person name="Beckman K.B."/>
            <person name="Gohl D.M."/>
        </authorList>
    </citation>
    <scope>NUCLEOTIDE SEQUENCE</scope>
    <source>
        <strain evidence="2">Duluth1</strain>
        <tissue evidence="2">Whole animal</tissue>
    </source>
</reference>
<protein>
    <submittedName>
        <fullName evidence="2">Uncharacterized protein</fullName>
    </submittedName>
</protein>
<proteinExistence type="predicted"/>
<dbReference type="Proteomes" id="UP000828390">
    <property type="component" value="Unassembled WGS sequence"/>
</dbReference>
<feature type="compositionally biased region" description="Polar residues" evidence="1">
    <location>
        <begin position="66"/>
        <end position="91"/>
    </location>
</feature>
<organism evidence="2 3">
    <name type="scientific">Dreissena polymorpha</name>
    <name type="common">Zebra mussel</name>
    <name type="synonym">Mytilus polymorpha</name>
    <dbReference type="NCBI Taxonomy" id="45954"/>
    <lineage>
        <taxon>Eukaryota</taxon>
        <taxon>Metazoa</taxon>
        <taxon>Spiralia</taxon>
        <taxon>Lophotrochozoa</taxon>
        <taxon>Mollusca</taxon>
        <taxon>Bivalvia</taxon>
        <taxon>Autobranchia</taxon>
        <taxon>Heteroconchia</taxon>
        <taxon>Euheterodonta</taxon>
        <taxon>Imparidentia</taxon>
        <taxon>Neoheterodontei</taxon>
        <taxon>Myida</taxon>
        <taxon>Dreissenoidea</taxon>
        <taxon>Dreissenidae</taxon>
        <taxon>Dreissena</taxon>
    </lineage>
</organism>
<comment type="caution">
    <text evidence="2">The sequence shown here is derived from an EMBL/GenBank/DDBJ whole genome shotgun (WGS) entry which is preliminary data.</text>
</comment>
<dbReference type="EMBL" id="JAIWYP010000004">
    <property type="protein sequence ID" value="KAH3833194.1"/>
    <property type="molecule type" value="Genomic_DNA"/>
</dbReference>
<evidence type="ECO:0000313" key="3">
    <source>
        <dbReference type="Proteomes" id="UP000828390"/>
    </source>
</evidence>
<keyword evidence="3" id="KW-1185">Reference proteome</keyword>
<sequence length="91" mass="10131">MTKPTIPHQKRTTPEVDMTKEINFPPESESDSGSETSKASPRYIIPHRRRPLPQPCVNFSRPELPSSISRGTCDGKSSNNSTGRSNLAFNF</sequence>
<accession>A0A9D4K5B3</accession>